<dbReference type="Proteomes" id="UP001596527">
    <property type="component" value="Unassembled WGS sequence"/>
</dbReference>
<sequence length="421" mass="44767">MTEISSVDSAVTTLLVHRVHRGDAPWWSHAVVCDVAGSVGDAEMAEVGGLLLDISRAGFSAILIRPARSDIALDGSALAGFATRAHRAGLKVLVRLSGARAPGDPEDAGGAFTDLEDGVSTLVVRARAALKAGADGIDLGIIDEGGPARDEADAGRFTHLVRILHAELADFDPMPILTAEALLGDESAFRRHLEEDWFHHLRDDALVTAPWEAGALRRRVRSSLSERDRLGQVAAWHWSHTRVVHDSSHVPEGSWEYGSSEARRTAMALYSLTLPGAAYVPFCHLGGRTHALPCASSAPGAREVDRYHRTWGASPQAAGEARLLARATRVRAERLMGTGSLAFVDGLSWAPPEVAVHICAGVMVVLNTSDAPVLVPAEHRLLLCSDASAAAAADEPTRIGPDACAWFDTARVQPAPVEVHD</sequence>
<evidence type="ECO:0008006" key="3">
    <source>
        <dbReference type="Google" id="ProtNLM"/>
    </source>
</evidence>
<protein>
    <recommendedName>
        <fullName evidence="3">Glycosidase</fullName>
    </recommendedName>
</protein>
<comment type="caution">
    <text evidence="1">The sequence shown here is derived from an EMBL/GenBank/DDBJ whole genome shotgun (WGS) entry which is preliminary data.</text>
</comment>
<name>A0ABW2SLH2_9ACTO</name>
<keyword evidence="2" id="KW-1185">Reference proteome</keyword>
<organism evidence="1 2">
    <name type="scientific">Schaalia naturae</name>
    <dbReference type="NCBI Taxonomy" id="635203"/>
    <lineage>
        <taxon>Bacteria</taxon>
        <taxon>Bacillati</taxon>
        <taxon>Actinomycetota</taxon>
        <taxon>Actinomycetes</taxon>
        <taxon>Actinomycetales</taxon>
        <taxon>Actinomycetaceae</taxon>
        <taxon>Schaalia</taxon>
    </lineage>
</organism>
<accession>A0ABW2SLH2</accession>
<reference evidence="2" key="1">
    <citation type="journal article" date="2019" name="Int. J. Syst. Evol. Microbiol.">
        <title>The Global Catalogue of Microorganisms (GCM) 10K type strain sequencing project: providing services to taxonomists for standard genome sequencing and annotation.</title>
        <authorList>
            <consortium name="The Broad Institute Genomics Platform"/>
            <consortium name="The Broad Institute Genome Sequencing Center for Infectious Disease"/>
            <person name="Wu L."/>
            <person name="Ma J."/>
        </authorList>
    </citation>
    <scope>NUCLEOTIDE SEQUENCE [LARGE SCALE GENOMIC DNA]</scope>
    <source>
        <strain evidence="2">CCUG 56698</strain>
    </source>
</reference>
<dbReference type="RefSeq" id="WP_380973493.1">
    <property type="nucleotide sequence ID" value="NZ_JBHTEF010000001.1"/>
</dbReference>
<evidence type="ECO:0000313" key="1">
    <source>
        <dbReference type="EMBL" id="MFC7580897.1"/>
    </source>
</evidence>
<gene>
    <name evidence="1" type="ORF">ACFQWG_06765</name>
</gene>
<dbReference type="EMBL" id="JBHTEF010000001">
    <property type="protein sequence ID" value="MFC7580897.1"/>
    <property type="molecule type" value="Genomic_DNA"/>
</dbReference>
<proteinExistence type="predicted"/>
<evidence type="ECO:0000313" key="2">
    <source>
        <dbReference type="Proteomes" id="UP001596527"/>
    </source>
</evidence>